<organism evidence="2 3">
    <name type="scientific">Streptomyces lydicus</name>
    <dbReference type="NCBI Taxonomy" id="47763"/>
    <lineage>
        <taxon>Bacteria</taxon>
        <taxon>Bacillati</taxon>
        <taxon>Actinomycetota</taxon>
        <taxon>Actinomycetes</taxon>
        <taxon>Kitasatosporales</taxon>
        <taxon>Streptomycetaceae</taxon>
        <taxon>Streptomyces</taxon>
    </lineage>
</organism>
<dbReference type="AlphaFoldDB" id="A0A3Q9KAW3"/>
<dbReference type="InterPro" id="IPR012332">
    <property type="entry name" value="Autotransporter_pectin_lyase_C"/>
</dbReference>
<dbReference type="Gene3D" id="2.160.20.20">
    <property type="match status" value="1"/>
</dbReference>
<evidence type="ECO:0000313" key="3">
    <source>
        <dbReference type="Proteomes" id="UP000275579"/>
    </source>
</evidence>
<dbReference type="InterPro" id="IPR011050">
    <property type="entry name" value="Pectin_lyase_fold/virulence"/>
</dbReference>
<evidence type="ECO:0000256" key="1">
    <source>
        <dbReference type="SAM" id="SignalP"/>
    </source>
</evidence>
<dbReference type="Proteomes" id="UP000275579">
    <property type="component" value="Chromosome"/>
</dbReference>
<evidence type="ECO:0000313" key="2">
    <source>
        <dbReference type="EMBL" id="AZS73079.1"/>
    </source>
</evidence>
<proteinExistence type="predicted"/>
<accession>A0A3Q9KAW3</accession>
<gene>
    <name evidence="2" type="ORF">DDE74_20810</name>
</gene>
<dbReference type="EMBL" id="CP029042">
    <property type="protein sequence ID" value="AZS73079.1"/>
    <property type="molecule type" value="Genomic_DNA"/>
</dbReference>
<name>A0A3Q9KAW3_9ACTN</name>
<keyword evidence="1" id="KW-0732">Signal</keyword>
<dbReference type="PANTHER" id="PTHR11319">
    <property type="entry name" value="G PROTEIN-COUPLED RECEPTOR-RELATED"/>
    <property type="match status" value="1"/>
</dbReference>
<protein>
    <recommendedName>
        <fullName evidence="4">Right handed beta helix domain-containing protein</fullName>
    </recommendedName>
</protein>
<feature type="chain" id="PRO_5018666440" description="Right handed beta helix domain-containing protein" evidence="1">
    <location>
        <begin position="23"/>
        <end position="372"/>
    </location>
</feature>
<sequence length="372" mass="37747">MFRLRALAGFAVAAAAVTTATAIPATATSQDLVPCSELALREAIDQANQNPDAGILKLTPHCVYTLTDDDPNNPGTGLVITTEITIYGNDSTIERSTQPPTPDFRIFRIAPGGDLTLKHLTVRGGRAQGDGGGILLSASSAKLTLIKTRLTKNSATASGGGIANGDFFGSGGGAVTVRDSDLQHNSARFGGGMAHFGGTARFWHSRVTGNTAASTAGGIIADVRLGTGGTLTLNDSKVTDNTAFDHAGGIDNHVTTTLNNTLVRGNRVTGPRDLGRGGTGGGIVNHEGTLALNKSAVVANKAIGPGGQGGGLAIFVGTATLTDSRVIDNIADKAPGGIYRTGGTVTLQNTNVKKNHPTNCADSTPPVDGCLG</sequence>
<dbReference type="PANTHER" id="PTHR11319:SF35">
    <property type="entry name" value="OUTER MEMBRANE PROTEIN PMPC-RELATED"/>
    <property type="match status" value="1"/>
</dbReference>
<dbReference type="SUPFAM" id="SSF51126">
    <property type="entry name" value="Pectin lyase-like"/>
    <property type="match status" value="1"/>
</dbReference>
<dbReference type="RefSeq" id="WP_127152125.1">
    <property type="nucleotide sequence ID" value="NZ_CP029042.1"/>
</dbReference>
<evidence type="ECO:0008006" key="4">
    <source>
        <dbReference type="Google" id="ProtNLM"/>
    </source>
</evidence>
<reference evidence="2 3" key="1">
    <citation type="submission" date="2018-04" db="EMBL/GenBank/DDBJ databases">
        <title>Complete genome sequences of Streptomyces lydicus strain WYEC and characterization of antagonistic properties of biological control agents.</title>
        <authorList>
            <person name="Mariita R.M."/>
            <person name="Sello J.K."/>
        </authorList>
    </citation>
    <scope>NUCLEOTIDE SEQUENCE [LARGE SCALE GENOMIC DNA]</scope>
    <source>
        <strain evidence="2 3">WYEC 108</strain>
    </source>
</reference>
<feature type="signal peptide" evidence="1">
    <location>
        <begin position="1"/>
        <end position="22"/>
    </location>
</feature>